<protein>
    <recommendedName>
        <fullName evidence="2">Rhamnogalacturonase A/B/Epimerase-like pectate lyase domain-containing protein</fullName>
    </recommendedName>
</protein>
<proteinExistence type="predicted"/>
<dbReference type="OrthoDB" id="6502305at2"/>
<evidence type="ECO:0000259" key="2">
    <source>
        <dbReference type="Pfam" id="PF12708"/>
    </source>
</evidence>
<dbReference type="EMBL" id="QJVJ01000003">
    <property type="protein sequence ID" value="PYI55430.1"/>
    <property type="molecule type" value="Genomic_DNA"/>
</dbReference>
<dbReference type="InterPro" id="IPR006626">
    <property type="entry name" value="PbH1"/>
</dbReference>
<name>A0A2V5KKT5_9BACL</name>
<dbReference type="AlphaFoldDB" id="A0A2V5KKT5"/>
<dbReference type="Proteomes" id="UP000247476">
    <property type="component" value="Unassembled WGS sequence"/>
</dbReference>
<feature type="region of interest" description="Disordered" evidence="1">
    <location>
        <begin position="1"/>
        <end position="27"/>
    </location>
</feature>
<accession>A0A2V5KKT5</accession>
<organism evidence="3 4">
    <name type="scientific">Paenibacillus flagellatus</name>
    <dbReference type="NCBI Taxonomy" id="2211139"/>
    <lineage>
        <taxon>Bacteria</taxon>
        <taxon>Bacillati</taxon>
        <taxon>Bacillota</taxon>
        <taxon>Bacilli</taxon>
        <taxon>Bacillales</taxon>
        <taxon>Paenibacillaceae</taxon>
        <taxon>Paenibacillus</taxon>
    </lineage>
</organism>
<comment type="caution">
    <text evidence="3">The sequence shown here is derived from an EMBL/GenBank/DDBJ whole genome shotgun (WGS) entry which is preliminary data.</text>
</comment>
<dbReference type="Pfam" id="PF12708">
    <property type="entry name" value="Pect-lyase_RHGA_epim"/>
    <property type="match status" value="1"/>
</dbReference>
<reference evidence="3 4" key="1">
    <citation type="submission" date="2018-05" db="EMBL/GenBank/DDBJ databases">
        <title>Paenibacillus flagellatus sp. nov., isolated from selenium mineral soil.</title>
        <authorList>
            <person name="Dai X."/>
        </authorList>
    </citation>
    <scope>NUCLEOTIDE SEQUENCE [LARGE SCALE GENOMIC DNA]</scope>
    <source>
        <strain evidence="3 4">DXL2</strain>
    </source>
</reference>
<dbReference type="RefSeq" id="WP_110839232.1">
    <property type="nucleotide sequence ID" value="NZ_QJVJ01000003.1"/>
</dbReference>
<keyword evidence="4" id="KW-1185">Reference proteome</keyword>
<dbReference type="SMART" id="SM00710">
    <property type="entry name" value="PbH1"/>
    <property type="match status" value="8"/>
</dbReference>
<dbReference type="InterPro" id="IPR024535">
    <property type="entry name" value="RHGA/B-epi-like_pectate_lyase"/>
</dbReference>
<feature type="domain" description="Rhamnogalacturonase A/B/Epimerase-like pectate lyase" evidence="2">
    <location>
        <begin position="153"/>
        <end position="411"/>
    </location>
</feature>
<evidence type="ECO:0000313" key="4">
    <source>
        <dbReference type="Proteomes" id="UP000247476"/>
    </source>
</evidence>
<gene>
    <name evidence="3" type="ORF">DLM86_06760</name>
</gene>
<dbReference type="InterPro" id="IPR011050">
    <property type="entry name" value="Pectin_lyase_fold/virulence"/>
</dbReference>
<dbReference type="SUPFAM" id="SSF51126">
    <property type="entry name" value="Pectin lyase-like"/>
    <property type="match status" value="2"/>
</dbReference>
<dbReference type="InterPro" id="IPR012334">
    <property type="entry name" value="Pectin_lyas_fold"/>
</dbReference>
<dbReference type="Gene3D" id="2.160.20.10">
    <property type="entry name" value="Single-stranded right-handed beta-helix, Pectin lyase-like"/>
    <property type="match status" value="2"/>
</dbReference>
<sequence length="778" mass="81968">MNKMHEQGTSRTEGGSGGARDASGRPEDRLISRRKLLASMGAAGATAVVFGSILNANGGDGGPSVSESVYGLGGAKTKPKDLVDLGFVVSSTIAELRAMTDPNPEYVYLLTDPGQEGHFVFDAADTASADNTGTVLVSVSGARFKRLLESPYMNVKWFGAKGDGVTDDMAAIQSTINATFARGGGTVFLPKGTYLVSPSGSTRIVLRDNVDLLGEGTATVVKVKDDAGDYGMVFGAATSAVPLKNVRISNLRVDQNPQNNTTCNINSSRTDSYYWQFVIGLYNYENIVVDNVTFDPTCGINTITLNKITAKNAVITNCRFNFVMAKGDGTYDNSAIYLNGRSHTVSNCLFYAAPGQKARGAIETHGGTSVISNNISDGYYTGINLQSSEASGEHSDMTVTNNTISNANQGIQFGPRFQHGIKNVVIANNTIHLINTVHQRSLTTGISTAGSSVDKGPYENITITGNTIVFEEEFVRRSTLNEAAYGISLYKDSDYTNVLIANNVIKNAPVTGIRVGSSNKVGVSTNIKITGNMIVNAGHYPASSELYRAAILLRSTVKGADVSGNFITDTYDQAKGLFSIRVNDFDGTFTNVSVTNNLIQSKQGGLWLSISPSVATDAPSVKTSASFPPASGTFQQGEIVLVTGTAVTPGQTPAGYKVTATGTAGTLAGVTASGTTGTPYLTVSDASQLKPEQWIRISAGNQLRRIVRVSGSEVRLNANLTADVPPSSAIAFAAPQFEPFGPVGKLAGIADTTGSTLAQLETEVNLLKQAMRQYGMLS</sequence>
<evidence type="ECO:0000256" key="1">
    <source>
        <dbReference type="SAM" id="MobiDB-lite"/>
    </source>
</evidence>
<evidence type="ECO:0000313" key="3">
    <source>
        <dbReference type="EMBL" id="PYI55430.1"/>
    </source>
</evidence>